<accession>A0A9D1JY94</accession>
<gene>
    <name evidence="1" type="ORF">IAA86_02010</name>
</gene>
<reference evidence="1" key="2">
    <citation type="journal article" date="2021" name="PeerJ">
        <title>Extensive microbial diversity within the chicken gut microbiome revealed by metagenomics and culture.</title>
        <authorList>
            <person name="Gilroy R."/>
            <person name="Ravi A."/>
            <person name="Getino M."/>
            <person name="Pursley I."/>
            <person name="Horton D.L."/>
            <person name="Alikhan N.F."/>
            <person name="Baker D."/>
            <person name="Gharbi K."/>
            <person name="Hall N."/>
            <person name="Watson M."/>
            <person name="Adriaenssens E.M."/>
            <person name="Foster-Nyarko E."/>
            <person name="Jarju S."/>
            <person name="Secka A."/>
            <person name="Antonio M."/>
            <person name="Oren A."/>
            <person name="Chaudhuri R.R."/>
            <person name="La Ragione R."/>
            <person name="Hildebrand F."/>
            <person name="Pallen M.J."/>
        </authorList>
    </citation>
    <scope>NUCLEOTIDE SEQUENCE</scope>
    <source>
        <strain evidence="1">CHK152-2871</strain>
    </source>
</reference>
<proteinExistence type="predicted"/>
<comment type="caution">
    <text evidence="1">The sequence shown here is derived from an EMBL/GenBank/DDBJ whole genome shotgun (WGS) entry which is preliminary data.</text>
</comment>
<organism evidence="1 2">
    <name type="scientific">Candidatus Galligastranaerophilus intestinavium</name>
    <dbReference type="NCBI Taxonomy" id="2840836"/>
    <lineage>
        <taxon>Bacteria</taxon>
        <taxon>Candidatus Galligastranaerophilus</taxon>
    </lineage>
</organism>
<evidence type="ECO:0000313" key="1">
    <source>
        <dbReference type="EMBL" id="HIS73778.1"/>
    </source>
</evidence>
<dbReference type="Proteomes" id="UP000886865">
    <property type="component" value="Unassembled WGS sequence"/>
</dbReference>
<dbReference type="AlphaFoldDB" id="A0A9D1JY94"/>
<evidence type="ECO:0000313" key="2">
    <source>
        <dbReference type="Proteomes" id="UP000886865"/>
    </source>
</evidence>
<name>A0A9D1JY94_9BACT</name>
<reference evidence="1" key="1">
    <citation type="submission" date="2020-10" db="EMBL/GenBank/DDBJ databases">
        <authorList>
            <person name="Gilroy R."/>
        </authorList>
    </citation>
    <scope>NUCLEOTIDE SEQUENCE</scope>
    <source>
        <strain evidence="1">CHK152-2871</strain>
    </source>
</reference>
<sequence>MLLASYDTPMNPYGPAIDQLRPYKGTLSGEKEWQKPSYNNGPPSSKYPILALEDNIIDDSGKGLKKGFYEIRISENKDFLLFVQSGVIKAKVPVVFYESYKKKEVKQNLSDKEIAKKMKKEAKEAKKDAYKYRRGENPKDIVFNDIKMYFDDKNSCWVIIWEADEQKAIGCFRI</sequence>
<dbReference type="EMBL" id="DVJQ01000018">
    <property type="protein sequence ID" value="HIS73778.1"/>
    <property type="molecule type" value="Genomic_DNA"/>
</dbReference>
<protein>
    <submittedName>
        <fullName evidence="1">Uncharacterized protein</fullName>
    </submittedName>
</protein>